<comment type="caution">
    <text evidence="2">The sequence shown here is derived from an EMBL/GenBank/DDBJ whole genome shotgun (WGS) entry which is preliminary data.</text>
</comment>
<dbReference type="EMBL" id="MFGW01000228">
    <property type="protein sequence ID" value="OGF58914.1"/>
    <property type="molecule type" value="Genomic_DNA"/>
</dbReference>
<sequence length="432" mass="47628">MKIMHKKGFSLIEILVVMAILMIVIVGVLGVFYDMMRIRKRTDVLLGMQQNARYAALTLTNKLQMTGYETSLDSAIIPDPRCQDEIGNPVPGFITQYCMNEPNRVQNSDGIVIFENIEDRRFFKPFCVNVDPSCVDSSVMCIPPGPIDTNTVNICSPSGFADDELINQPLMVCGPVQDLGSVGGCDWVIPDPMPQLFLSECVLGSAYLCCAARQIMQGPVCSASCVRDPVTGICGDPASCSETITLTPPNVPVFMNVPVRCLFIPPVQAIHYQIHEDPTSDPAEPRRNLMVRINNAIDPNTGNALWQPVAANVVDLQTCYVFDANCDPAQQCRRWQWTVNGGVPFVCNDTGQPASVRNIRRVMVQVTTRTAEKVIQSARFTENPTCVPGSIAPPLPPKTSADENAVWRQYTLCNEVIARNLAYKELTPPTIW</sequence>
<accession>A0A1F5V671</accession>
<dbReference type="NCBIfam" id="TIGR02532">
    <property type="entry name" value="IV_pilin_GFxxxE"/>
    <property type="match status" value="1"/>
</dbReference>
<organism evidence="2 3">
    <name type="scientific">Candidatus Fischerbacteria bacterium RBG_13_37_8</name>
    <dbReference type="NCBI Taxonomy" id="1817863"/>
    <lineage>
        <taxon>Bacteria</taxon>
        <taxon>Candidatus Fischeribacteriota</taxon>
    </lineage>
</organism>
<dbReference type="Pfam" id="PF07963">
    <property type="entry name" value="N_methyl"/>
    <property type="match status" value="1"/>
</dbReference>
<dbReference type="InterPro" id="IPR012902">
    <property type="entry name" value="N_methyl_site"/>
</dbReference>
<reference evidence="2 3" key="1">
    <citation type="journal article" date="2016" name="Nat. Commun.">
        <title>Thousands of microbial genomes shed light on interconnected biogeochemical processes in an aquifer system.</title>
        <authorList>
            <person name="Anantharaman K."/>
            <person name="Brown C.T."/>
            <person name="Hug L.A."/>
            <person name="Sharon I."/>
            <person name="Castelle C.J."/>
            <person name="Probst A.J."/>
            <person name="Thomas B.C."/>
            <person name="Singh A."/>
            <person name="Wilkins M.J."/>
            <person name="Karaoz U."/>
            <person name="Brodie E.L."/>
            <person name="Williams K.H."/>
            <person name="Hubbard S.S."/>
            <person name="Banfield J.F."/>
        </authorList>
    </citation>
    <scope>NUCLEOTIDE SEQUENCE [LARGE SCALE GENOMIC DNA]</scope>
</reference>
<proteinExistence type="predicted"/>
<dbReference type="SUPFAM" id="SSF54523">
    <property type="entry name" value="Pili subunits"/>
    <property type="match status" value="1"/>
</dbReference>
<name>A0A1F5V671_9BACT</name>
<evidence type="ECO:0008006" key="4">
    <source>
        <dbReference type="Google" id="ProtNLM"/>
    </source>
</evidence>
<keyword evidence="1" id="KW-0472">Membrane</keyword>
<dbReference type="STRING" id="1817863.A2Y62_04155"/>
<dbReference type="InterPro" id="IPR045584">
    <property type="entry name" value="Pilin-like"/>
</dbReference>
<dbReference type="PROSITE" id="PS00409">
    <property type="entry name" value="PROKAR_NTER_METHYL"/>
    <property type="match status" value="1"/>
</dbReference>
<evidence type="ECO:0000313" key="2">
    <source>
        <dbReference type="EMBL" id="OGF58914.1"/>
    </source>
</evidence>
<dbReference type="Proteomes" id="UP000178943">
    <property type="component" value="Unassembled WGS sequence"/>
</dbReference>
<keyword evidence="1" id="KW-1133">Transmembrane helix</keyword>
<evidence type="ECO:0000313" key="3">
    <source>
        <dbReference type="Proteomes" id="UP000178943"/>
    </source>
</evidence>
<dbReference type="AlphaFoldDB" id="A0A1F5V671"/>
<evidence type="ECO:0000256" key="1">
    <source>
        <dbReference type="SAM" id="Phobius"/>
    </source>
</evidence>
<gene>
    <name evidence="2" type="ORF">A2Y62_04155</name>
</gene>
<keyword evidence="1" id="KW-0812">Transmembrane</keyword>
<feature type="transmembrane region" description="Helical" evidence="1">
    <location>
        <begin position="12"/>
        <end position="33"/>
    </location>
</feature>
<protein>
    <recommendedName>
        <fullName evidence="4">Prepilin-type N-terminal cleavage/methylation domain-containing protein</fullName>
    </recommendedName>
</protein>